<evidence type="ECO:0000256" key="1">
    <source>
        <dbReference type="ARBA" id="ARBA00000085"/>
    </source>
</evidence>
<proteinExistence type="predicted"/>
<evidence type="ECO:0000256" key="5">
    <source>
        <dbReference type="ARBA" id="ARBA00022553"/>
    </source>
</evidence>
<dbReference type="Gene3D" id="1.10.287.130">
    <property type="match status" value="1"/>
</dbReference>
<evidence type="ECO:0000256" key="13">
    <source>
        <dbReference type="ARBA" id="ARBA00023136"/>
    </source>
</evidence>
<evidence type="ECO:0000256" key="10">
    <source>
        <dbReference type="ARBA" id="ARBA00022840"/>
    </source>
</evidence>
<dbReference type="CDD" id="cd00082">
    <property type="entry name" value="HisKA"/>
    <property type="match status" value="1"/>
</dbReference>
<dbReference type="Gene3D" id="3.30.565.10">
    <property type="entry name" value="Histidine kinase-like ATPase, C-terminal domain"/>
    <property type="match status" value="1"/>
</dbReference>
<evidence type="ECO:0000256" key="8">
    <source>
        <dbReference type="ARBA" id="ARBA00022741"/>
    </source>
</evidence>
<reference evidence="17 18" key="1">
    <citation type="submission" date="2024-06" db="EMBL/GenBank/DDBJ databases">
        <title>Genomic Encyclopedia of Type Strains, Phase IV (KMG-IV): sequencing the most valuable type-strain genomes for metagenomic binning, comparative biology and taxonomic classification.</title>
        <authorList>
            <person name="Goeker M."/>
        </authorList>
    </citation>
    <scope>NUCLEOTIDE SEQUENCE [LARGE SCALE GENOMIC DNA]</scope>
    <source>
        <strain evidence="17 18">DSM 29492</strain>
    </source>
</reference>
<keyword evidence="11 14" id="KW-1133">Transmembrane helix</keyword>
<dbReference type="PANTHER" id="PTHR45528">
    <property type="entry name" value="SENSOR HISTIDINE KINASE CPXA"/>
    <property type="match status" value="1"/>
</dbReference>
<dbReference type="Gene3D" id="6.10.340.10">
    <property type="match status" value="1"/>
</dbReference>
<dbReference type="InterPro" id="IPR004358">
    <property type="entry name" value="Sig_transdc_His_kin-like_C"/>
</dbReference>
<keyword evidence="18" id="KW-1185">Reference proteome</keyword>
<keyword evidence="4" id="KW-1003">Cell membrane</keyword>
<evidence type="ECO:0000256" key="6">
    <source>
        <dbReference type="ARBA" id="ARBA00022679"/>
    </source>
</evidence>
<evidence type="ECO:0000256" key="2">
    <source>
        <dbReference type="ARBA" id="ARBA00004651"/>
    </source>
</evidence>
<name>A0ABV2M0L6_9FIRM</name>
<dbReference type="EMBL" id="JBEPMJ010000007">
    <property type="protein sequence ID" value="MET3750003.1"/>
    <property type="molecule type" value="Genomic_DNA"/>
</dbReference>
<feature type="domain" description="HAMP" evidence="16">
    <location>
        <begin position="191"/>
        <end position="243"/>
    </location>
</feature>
<gene>
    <name evidence="17" type="ORF">ABID24_001238</name>
</gene>
<protein>
    <recommendedName>
        <fullName evidence="3">histidine kinase</fullName>
        <ecNumber evidence="3">2.7.13.3</ecNumber>
    </recommendedName>
</protein>
<comment type="caution">
    <text evidence="17">The sequence shown here is derived from an EMBL/GenBank/DDBJ whole genome shotgun (WGS) entry which is preliminary data.</text>
</comment>
<sequence length="483" mass="55327">MKLFRRIFLQALLAVVIISQATLIYFLYEAQQQTVNDWRKNEQTEYTNKLREMDRRLESTGLIFHTGNTETDVIRLELINVFREVFGSNGALFYKGECAYNSSPYEFNYKELWENTYKRSEGDSIPVQKVEDKKILILMSSEMYMGNPYTVVFYNDITEIYERTARLFAKGLMMTLILLLLAGGILYRSLSYTIRPLLQLKDAAAAISEGNYQVRVDDSRKDEIGQLAKSFNHMAMTVQENIEALTSTNETQRRMLGSLAHELKTPMTAIIGYADTLLTVRLSDRRREQALTYIGRECRRLSRLSVKMLELTGLYEEKKQAVDFEKCQVRELLDNVRQLMKFKLSEKNIDLETECIPENLSWEMDQDMMVSFFVNLVDNAYKASENGGKIFIHADEQGITVKDQGRGIPEEELNRVTEAFYMVDKSRSRSSGGAGLGLALCKEIAGLHGAQLIIKSKEGAGTSVIFQRLQNGYTLEDIRKNAL</sequence>
<organism evidence="17 18">
    <name type="scientific">Blautia caecimuris</name>
    <dbReference type="NCBI Taxonomy" id="1796615"/>
    <lineage>
        <taxon>Bacteria</taxon>
        <taxon>Bacillati</taxon>
        <taxon>Bacillota</taxon>
        <taxon>Clostridia</taxon>
        <taxon>Lachnospirales</taxon>
        <taxon>Lachnospiraceae</taxon>
        <taxon>Blautia</taxon>
    </lineage>
</organism>
<dbReference type="SMART" id="SM00387">
    <property type="entry name" value="HATPase_c"/>
    <property type="match status" value="1"/>
</dbReference>
<dbReference type="SMART" id="SM00388">
    <property type="entry name" value="HisKA"/>
    <property type="match status" value="1"/>
</dbReference>
<dbReference type="SUPFAM" id="SSF55874">
    <property type="entry name" value="ATPase domain of HSP90 chaperone/DNA topoisomerase II/histidine kinase"/>
    <property type="match status" value="1"/>
</dbReference>
<evidence type="ECO:0000313" key="18">
    <source>
        <dbReference type="Proteomes" id="UP001549106"/>
    </source>
</evidence>
<evidence type="ECO:0000259" key="15">
    <source>
        <dbReference type="PROSITE" id="PS50109"/>
    </source>
</evidence>
<dbReference type="InterPro" id="IPR050398">
    <property type="entry name" value="HssS/ArlS-like"/>
</dbReference>
<dbReference type="PRINTS" id="PR00344">
    <property type="entry name" value="BCTRLSENSOR"/>
</dbReference>
<evidence type="ECO:0000256" key="4">
    <source>
        <dbReference type="ARBA" id="ARBA00022475"/>
    </source>
</evidence>
<dbReference type="PANTHER" id="PTHR45528:SF1">
    <property type="entry name" value="SENSOR HISTIDINE KINASE CPXA"/>
    <property type="match status" value="1"/>
</dbReference>
<keyword evidence="6" id="KW-0808">Transferase</keyword>
<dbReference type="InterPro" id="IPR036097">
    <property type="entry name" value="HisK_dim/P_sf"/>
</dbReference>
<keyword evidence="7 14" id="KW-0812">Transmembrane</keyword>
<dbReference type="EC" id="2.7.13.3" evidence="3"/>
<dbReference type="InterPro" id="IPR005467">
    <property type="entry name" value="His_kinase_dom"/>
</dbReference>
<dbReference type="CDD" id="cd06225">
    <property type="entry name" value="HAMP"/>
    <property type="match status" value="1"/>
</dbReference>
<accession>A0ABV2M0L6</accession>
<keyword evidence="10" id="KW-0067">ATP-binding</keyword>
<dbReference type="Pfam" id="PF02518">
    <property type="entry name" value="HATPase_c"/>
    <property type="match status" value="1"/>
</dbReference>
<evidence type="ECO:0000313" key="17">
    <source>
        <dbReference type="EMBL" id="MET3750003.1"/>
    </source>
</evidence>
<keyword evidence="9 17" id="KW-0418">Kinase</keyword>
<dbReference type="InterPro" id="IPR003661">
    <property type="entry name" value="HisK_dim/P_dom"/>
</dbReference>
<dbReference type="Proteomes" id="UP001549106">
    <property type="component" value="Unassembled WGS sequence"/>
</dbReference>
<dbReference type="InterPro" id="IPR003594">
    <property type="entry name" value="HATPase_dom"/>
</dbReference>
<evidence type="ECO:0000256" key="7">
    <source>
        <dbReference type="ARBA" id="ARBA00022692"/>
    </source>
</evidence>
<evidence type="ECO:0000256" key="12">
    <source>
        <dbReference type="ARBA" id="ARBA00023012"/>
    </source>
</evidence>
<keyword evidence="5" id="KW-0597">Phosphoprotein</keyword>
<keyword evidence="8" id="KW-0547">Nucleotide-binding</keyword>
<dbReference type="Pfam" id="PF00672">
    <property type="entry name" value="HAMP"/>
    <property type="match status" value="1"/>
</dbReference>
<keyword evidence="13 14" id="KW-0472">Membrane</keyword>
<evidence type="ECO:0000256" key="14">
    <source>
        <dbReference type="SAM" id="Phobius"/>
    </source>
</evidence>
<dbReference type="RefSeq" id="WP_257464386.1">
    <property type="nucleotide sequence ID" value="NZ_BAABXP010000008.1"/>
</dbReference>
<evidence type="ECO:0000256" key="11">
    <source>
        <dbReference type="ARBA" id="ARBA00022989"/>
    </source>
</evidence>
<comment type="catalytic activity">
    <reaction evidence="1">
        <text>ATP + protein L-histidine = ADP + protein N-phospho-L-histidine.</text>
        <dbReference type="EC" id="2.7.13.3"/>
    </reaction>
</comment>
<evidence type="ECO:0000259" key="16">
    <source>
        <dbReference type="PROSITE" id="PS50885"/>
    </source>
</evidence>
<evidence type="ECO:0000256" key="3">
    <source>
        <dbReference type="ARBA" id="ARBA00012438"/>
    </source>
</evidence>
<dbReference type="InterPro" id="IPR003660">
    <property type="entry name" value="HAMP_dom"/>
</dbReference>
<dbReference type="PROSITE" id="PS50885">
    <property type="entry name" value="HAMP"/>
    <property type="match status" value="1"/>
</dbReference>
<dbReference type="SUPFAM" id="SSF47384">
    <property type="entry name" value="Homodimeric domain of signal transducing histidine kinase"/>
    <property type="match status" value="1"/>
</dbReference>
<dbReference type="PROSITE" id="PS50109">
    <property type="entry name" value="HIS_KIN"/>
    <property type="match status" value="1"/>
</dbReference>
<feature type="transmembrane region" description="Helical" evidence="14">
    <location>
        <begin position="167"/>
        <end position="187"/>
    </location>
</feature>
<keyword evidence="12" id="KW-0902">Two-component regulatory system</keyword>
<dbReference type="SUPFAM" id="SSF158472">
    <property type="entry name" value="HAMP domain-like"/>
    <property type="match status" value="1"/>
</dbReference>
<dbReference type="Pfam" id="PF00512">
    <property type="entry name" value="HisKA"/>
    <property type="match status" value="1"/>
</dbReference>
<dbReference type="InterPro" id="IPR036890">
    <property type="entry name" value="HATPase_C_sf"/>
</dbReference>
<feature type="transmembrane region" description="Helical" evidence="14">
    <location>
        <begin position="7"/>
        <end position="28"/>
    </location>
</feature>
<comment type="subcellular location">
    <subcellularLocation>
        <location evidence="2">Cell membrane</location>
        <topology evidence="2">Multi-pass membrane protein</topology>
    </subcellularLocation>
</comment>
<dbReference type="GO" id="GO:0016301">
    <property type="term" value="F:kinase activity"/>
    <property type="evidence" value="ECO:0007669"/>
    <property type="project" value="UniProtKB-KW"/>
</dbReference>
<dbReference type="SMART" id="SM00304">
    <property type="entry name" value="HAMP"/>
    <property type="match status" value="1"/>
</dbReference>
<feature type="domain" description="Histidine kinase" evidence="15">
    <location>
        <begin position="258"/>
        <end position="467"/>
    </location>
</feature>
<evidence type="ECO:0000256" key="9">
    <source>
        <dbReference type="ARBA" id="ARBA00022777"/>
    </source>
</evidence>